<proteinExistence type="predicted"/>
<dbReference type="SMART" id="SM00278">
    <property type="entry name" value="HhH1"/>
    <property type="match status" value="2"/>
</dbReference>
<accession>A0ABR7VNI5</accession>
<gene>
    <name evidence="2" type="ORF">IC602_09600</name>
</gene>
<keyword evidence="2" id="KW-0238">DNA-binding</keyword>
<feature type="domain" description="Helix-hairpin-helix DNA-binding motif class 1" evidence="1">
    <location>
        <begin position="143"/>
        <end position="162"/>
    </location>
</feature>
<feature type="domain" description="Helix-hairpin-helix DNA-binding motif class 1" evidence="1">
    <location>
        <begin position="173"/>
        <end position="192"/>
    </location>
</feature>
<comment type="caution">
    <text evidence="2">The sequence shown here is derived from an EMBL/GenBank/DDBJ whole genome shotgun (WGS) entry which is preliminary data.</text>
</comment>
<dbReference type="EMBL" id="JACWEZ010000004">
    <property type="protein sequence ID" value="MBD1222861.1"/>
    <property type="molecule type" value="Genomic_DNA"/>
</dbReference>
<dbReference type="Gene3D" id="1.10.150.310">
    <property type="entry name" value="Tex RuvX-like domain-like"/>
    <property type="match status" value="1"/>
</dbReference>
<dbReference type="InterPro" id="IPR051675">
    <property type="entry name" value="Endo/Exo/Phosphatase_dom_1"/>
</dbReference>
<dbReference type="PANTHER" id="PTHR21180">
    <property type="entry name" value="ENDONUCLEASE/EXONUCLEASE/PHOSPHATASE FAMILY DOMAIN-CONTAINING PROTEIN 1"/>
    <property type="match status" value="1"/>
</dbReference>
<dbReference type="InterPro" id="IPR004509">
    <property type="entry name" value="Competence_ComEA_HhH"/>
</dbReference>
<reference evidence="2 3" key="1">
    <citation type="submission" date="2020-09" db="EMBL/GenBank/DDBJ databases">
        <title>Draft Genome Sequences of Oil-Oxidizing Bacteria Halomonas titanicae, Marinobacter lutaoensis, and Virgibacillus halodenitrificans Isolated from Highly Saline Environments.</title>
        <authorList>
            <person name="Grouzdev D.S."/>
            <person name="Sokolova D.S."/>
            <person name="Semenova E.M."/>
            <person name="Borzenkov I.A."/>
            <person name="Bidzhieva S.K."/>
            <person name="Poltaraus A.B."/>
            <person name="Nazina T.N."/>
        </authorList>
    </citation>
    <scope>NUCLEOTIDE SEQUENCE [LARGE SCALE GENOMIC DNA]</scope>
    <source>
        <strain evidence="2 3">VKM B-3472D</strain>
    </source>
</reference>
<dbReference type="PANTHER" id="PTHR21180:SF32">
    <property type="entry name" value="ENDONUCLEASE_EXONUCLEASE_PHOSPHATASE FAMILY DOMAIN-CONTAINING PROTEIN 1"/>
    <property type="match status" value="1"/>
</dbReference>
<dbReference type="SUPFAM" id="SSF47781">
    <property type="entry name" value="RuvA domain 2-like"/>
    <property type="match status" value="1"/>
</dbReference>
<dbReference type="InterPro" id="IPR003583">
    <property type="entry name" value="Hlx-hairpin-Hlx_DNA-bd_motif"/>
</dbReference>
<evidence type="ECO:0000313" key="2">
    <source>
        <dbReference type="EMBL" id="MBD1222861.1"/>
    </source>
</evidence>
<name>A0ABR7VNI5_VIRHA</name>
<dbReference type="GO" id="GO:0003677">
    <property type="term" value="F:DNA binding"/>
    <property type="evidence" value="ECO:0007669"/>
    <property type="project" value="UniProtKB-KW"/>
</dbReference>
<evidence type="ECO:0000313" key="3">
    <source>
        <dbReference type="Proteomes" id="UP000621631"/>
    </source>
</evidence>
<sequence length="196" mass="21527">MKMPIRSAGFLLIITSVVVVFLIITREEEPRVQQEISPLKISTTESQEKSNPSKENTKIMVDIKGAVAKPGVFEMPVESRVNDAIKLAGGFTADADQSQVNLAQKVQDEMIINIPVIGEEPFTQGEVSSIQTEKLSINYATQEEIETLNGIGPAKAQAIIQFREEHGFFSTAEDLLQVPGIGEKTLNNFIDDIQVP</sequence>
<evidence type="ECO:0000259" key="1">
    <source>
        <dbReference type="SMART" id="SM00278"/>
    </source>
</evidence>
<dbReference type="Proteomes" id="UP000621631">
    <property type="component" value="Unassembled WGS sequence"/>
</dbReference>
<dbReference type="NCBIfam" id="TIGR00426">
    <property type="entry name" value="competence protein ComEA helix-hairpin-helix repeat region"/>
    <property type="match status" value="1"/>
</dbReference>
<organism evidence="2 3">
    <name type="scientific">Virgibacillus halodenitrificans</name>
    <name type="common">Bacillus halodenitrificans</name>
    <dbReference type="NCBI Taxonomy" id="1482"/>
    <lineage>
        <taxon>Bacteria</taxon>
        <taxon>Bacillati</taxon>
        <taxon>Bacillota</taxon>
        <taxon>Bacilli</taxon>
        <taxon>Bacillales</taxon>
        <taxon>Bacillaceae</taxon>
        <taxon>Virgibacillus</taxon>
    </lineage>
</organism>
<dbReference type="Pfam" id="PF10531">
    <property type="entry name" value="SLBB"/>
    <property type="match status" value="1"/>
</dbReference>
<keyword evidence="3" id="KW-1185">Reference proteome</keyword>
<dbReference type="Gene3D" id="3.10.560.10">
    <property type="entry name" value="Outer membrane lipoprotein wza domain like"/>
    <property type="match status" value="1"/>
</dbReference>
<protein>
    <submittedName>
        <fullName evidence="2">ComEA family DNA-binding protein</fullName>
    </submittedName>
</protein>
<dbReference type="Pfam" id="PF12836">
    <property type="entry name" value="HHH_3"/>
    <property type="match status" value="1"/>
</dbReference>
<dbReference type="InterPro" id="IPR010994">
    <property type="entry name" value="RuvA_2-like"/>
</dbReference>
<dbReference type="InterPro" id="IPR019554">
    <property type="entry name" value="Soluble_ligand-bd"/>
</dbReference>